<dbReference type="EMBL" id="JBJQOH010000007">
    <property type="protein sequence ID" value="KAL3677787.1"/>
    <property type="molecule type" value="Genomic_DNA"/>
</dbReference>
<protein>
    <submittedName>
        <fullName evidence="1">Uncharacterized protein</fullName>
    </submittedName>
</protein>
<comment type="caution">
    <text evidence="1">The sequence shown here is derived from an EMBL/GenBank/DDBJ whole genome shotgun (WGS) entry which is preliminary data.</text>
</comment>
<name>A0ABD3GGU0_9MARC</name>
<accession>A0ABD3GGU0</accession>
<evidence type="ECO:0000313" key="1">
    <source>
        <dbReference type="EMBL" id="KAL3677787.1"/>
    </source>
</evidence>
<dbReference type="Proteomes" id="UP001633002">
    <property type="component" value="Unassembled WGS sequence"/>
</dbReference>
<proteinExistence type="predicted"/>
<sequence length="244" mass="28187">MDKVKLEARLTVVITNARVFVDYTMSGRGGVALLIPSHYSIVDNEASGTGNYVWATVITLVGRDFNMVELPECSMGKSALLVDAEAKSCRWKWLMDSYICARDKREGDLVGFPTPILRWVLMEAAVLNRQGGQGEAYCCMEQSSPSSWKCAEKVARRWIRIREILRIENRQMKAEGRQIHDLRLELRKLSNKKDDSFMLHEQLKMVENNMRKIEQAEAWSWLMRRRQRWLREGEAMTTGTLVLL</sequence>
<organism evidence="1 2">
    <name type="scientific">Riccia sorocarpa</name>
    <dbReference type="NCBI Taxonomy" id="122646"/>
    <lineage>
        <taxon>Eukaryota</taxon>
        <taxon>Viridiplantae</taxon>
        <taxon>Streptophyta</taxon>
        <taxon>Embryophyta</taxon>
        <taxon>Marchantiophyta</taxon>
        <taxon>Marchantiopsida</taxon>
        <taxon>Marchantiidae</taxon>
        <taxon>Marchantiales</taxon>
        <taxon>Ricciaceae</taxon>
        <taxon>Riccia</taxon>
    </lineage>
</organism>
<reference evidence="1 2" key="1">
    <citation type="submission" date="2024-09" db="EMBL/GenBank/DDBJ databases">
        <title>Chromosome-scale assembly of Riccia sorocarpa.</title>
        <authorList>
            <person name="Paukszto L."/>
        </authorList>
    </citation>
    <scope>NUCLEOTIDE SEQUENCE [LARGE SCALE GENOMIC DNA]</scope>
    <source>
        <strain evidence="1">LP-2024</strain>
        <tissue evidence="1">Aerial parts of the thallus</tissue>
    </source>
</reference>
<gene>
    <name evidence="1" type="ORF">R1sor_020743</name>
</gene>
<keyword evidence="2" id="KW-1185">Reference proteome</keyword>
<evidence type="ECO:0000313" key="2">
    <source>
        <dbReference type="Proteomes" id="UP001633002"/>
    </source>
</evidence>
<dbReference type="AlphaFoldDB" id="A0ABD3GGU0"/>